<reference evidence="6" key="1">
    <citation type="journal article" date="2019" name="Int. J. Syst. Evol. Microbiol.">
        <title>The Global Catalogue of Microorganisms (GCM) 10K type strain sequencing project: providing services to taxonomists for standard genome sequencing and annotation.</title>
        <authorList>
            <consortium name="The Broad Institute Genomics Platform"/>
            <consortium name="The Broad Institute Genome Sequencing Center for Infectious Disease"/>
            <person name="Wu L."/>
            <person name="Ma J."/>
        </authorList>
    </citation>
    <scope>NUCLEOTIDE SEQUENCE [LARGE SCALE GENOMIC DNA]</scope>
    <source>
        <strain evidence="6">Q85</strain>
    </source>
</reference>
<dbReference type="Proteomes" id="UP001597283">
    <property type="component" value="Unassembled WGS sequence"/>
</dbReference>
<dbReference type="Gene3D" id="1.10.10.10">
    <property type="entry name" value="Winged helix-like DNA-binding domain superfamily/Winged helix DNA-binding domain"/>
    <property type="match status" value="1"/>
</dbReference>
<keyword evidence="3" id="KW-0804">Transcription</keyword>
<evidence type="ECO:0000313" key="6">
    <source>
        <dbReference type="Proteomes" id="UP001597283"/>
    </source>
</evidence>
<keyword evidence="6" id="KW-1185">Reference proteome</keyword>
<evidence type="ECO:0000256" key="3">
    <source>
        <dbReference type="ARBA" id="ARBA00023163"/>
    </source>
</evidence>
<dbReference type="Gene3D" id="2.60.120.10">
    <property type="entry name" value="Jelly Rolls"/>
    <property type="match status" value="1"/>
</dbReference>
<protein>
    <submittedName>
        <fullName evidence="5">Crp/Fnr family transcriptional regulator</fullName>
    </submittedName>
</protein>
<dbReference type="PROSITE" id="PS51063">
    <property type="entry name" value="HTH_CRP_2"/>
    <property type="match status" value="1"/>
</dbReference>
<organism evidence="5 6">
    <name type="scientific">Sphingomonas floccifaciens</name>
    <dbReference type="NCBI Taxonomy" id="1844115"/>
    <lineage>
        <taxon>Bacteria</taxon>
        <taxon>Pseudomonadati</taxon>
        <taxon>Pseudomonadota</taxon>
        <taxon>Alphaproteobacteria</taxon>
        <taxon>Sphingomonadales</taxon>
        <taxon>Sphingomonadaceae</taxon>
        <taxon>Sphingomonas</taxon>
    </lineage>
</organism>
<evidence type="ECO:0000256" key="1">
    <source>
        <dbReference type="ARBA" id="ARBA00023015"/>
    </source>
</evidence>
<feature type="domain" description="HTH crp-type" evidence="4">
    <location>
        <begin position="167"/>
        <end position="240"/>
    </location>
</feature>
<evidence type="ECO:0000259" key="4">
    <source>
        <dbReference type="PROSITE" id="PS51063"/>
    </source>
</evidence>
<dbReference type="InterPro" id="IPR012318">
    <property type="entry name" value="HTH_CRP"/>
</dbReference>
<dbReference type="EMBL" id="JBHUFC010000025">
    <property type="protein sequence ID" value="MFD1789797.1"/>
    <property type="molecule type" value="Genomic_DNA"/>
</dbReference>
<gene>
    <name evidence="5" type="ORF">ACFSC3_19755</name>
</gene>
<dbReference type="Pfam" id="PF13545">
    <property type="entry name" value="HTH_Crp_2"/>
    <property type="match status" value="1"/>
</dbReference>
<dbReference type="InterPro" id="IPR018490">
    <property type="entry name" value="cNMP-bd_dom_sf"/>
</dbReference>
<dbReference type="RefSeq" id="WP_380942040.1">
    <property type="nucleotide sequence ID" value="NZ_JBHUFC010000025.1"/>
</dbReference>
<evidence type="ECO:0000256" key="2">
    <source>
        <dbReference type="ARBA" id="ARBA00023125"/>
    </source>
</evidence>
<comment type="caution">
    <text evidence="5">The sequence shown here is derived from an EMBL/GenBank/DDBJ whole genome shotgun (WGS) entry which is preliminary data.</text>
</comment>
<name>A0ABW4NI04_9SPHN</name>
<sequence>MMSINHDPETFVYPADMNEGQEALALWLRRLELRSPLTNFDRETVLSFPGTLRRYASSRDIVRLGERTQQSCLVVDGIVARFGQTSEGHRQLTAFYIPGDMADLHSAVLPVVTAPLQSAMTATVYFVPHDVIRRAGERSATLARAFWRDCVVDAQVASEWLLNVGRRGALARVAHLLCELSCRHFAVGLTRYEFPLNLTQTHIGEALGLTGVHVNRMMRALRSQSLVQTEGNMLKILDWAGLASVGDFDPGYLHMKREVDD</sequence>
<dbReference type="InterPro" id="IPR036390">
    <property type="entry name" value="WH_DNA-bd_sf"/>
</dbReference>
<dbReference type="SUPFAM" id="SSF51206">
    <property type="entry name" value="cAMP-binding domain-like"/>
    <property type="match status" value="1"/>
</dbReference>
<keyword evidence="2" id="KW-0238">DNA-binding</keyword>
<keyword evidence="1" id="KW-0805">Transcription regulation</keyword>
<dbReference type="SUPFAM" id="SSF46785">
    <property type="entry name" value="Winged helix' DNA-binding domain"/>
    <property type="match status" value="1"/>
</dbReference>
<proteinExistence type="predicted"/>
<evidence type="ECO:0000313" key="5">
    <source>
        <dbReference type="EMBL" id="MFD1789797.1"/>
    </source>
</evidence>
<accession>A0ABW4NI04</accession>
<dbReference type="InterPro" id="IPR036388">
    <property type="entry name" value="WH-like_DNA-bd_sf"/>
</dbReference>
<dbReference type="InterPro" id="IPR014710">
    <property type="entry name" value="RmlC-like_jellyroll"/>
</dbReference>